<protein>
    <submittedName>
        <fullName evidence="1">Uncharacterized protein</fullName>
    </submittedName>
</protein>
<dbReference type="AlphaFoldDB" id="A0A0A9AYH9"/>
<name>A0A0A9AYH9_ARUDO</name>
<reference evidence="1" key="2">
    <citation type="journal article" date="2015" name="Data Brief">
        <title>Shoot transcriptome of the giant reed, Arundo donax.</title>
        <authorList>
            <person name="Barrero R.A."/>
            <person name="Guerrero F.D."/>
            <person name="Moolhuijzen P."/>
            <person name="Goolsby J.A."/>
            <person name="Tidwell J."/>
            <person name="Bellgard S.E."/>
            <person name="Bellgard M.I."/>
        </authorList>
    </citation>
    <scope>NUCLEOTIDE SEQUENCE</scope>
    <source>
        <tissue evidence="1">Shoot tissue taken approximately 20 cm above the soil surface</tissue>
    </source>
</reference>
<sequence>MVVIGTCKYASNPVLIALHGLGSLISAANKSLGANCICFQTEF</sequence>
<reference evidence="1" key="1">
    <citation type="submission" date="2014-09" db="EMBL/GenBank/DDBJ databases">
        <authorList>
            <person name="Magalhaes I.L.F."/>
            <person name="Oliveira U."/>
            <person name="Santos F.R."/>
            <person name="Vidigal T.H.D.A."/>
            <person name="Brescovit A.D."/>
            <person name="Santos A.J."/>
        </authorList>
    </citation>
    <scope>NUCLEOTIDE SEQUENCE</scope>
    <source>
        <tissue evidence="1">Shoot tissue taken approximately 20 cm above the soil surface</tissue>
    </source>
</reference>
<accession>A0A0A9AYH9</accession>
<dbReference type="EMBL" id="GBRH01243910">
    <property type="protein sequence ID" value="JAD53985.1"/>
    <property type="molecule type" value="Transcribed_RNA"/>
</dbReference>
<evidence type="ECO:0000313" key="1">
    <source>
        <dbReference type="EMBL" id="JAD53985.1"/>
    </source>
</evidence>
<proteinExistence type="predicted"/>
<organism evidence="1">
    <name type="scientific">Arundo donax</name>
    <name type="common">Giant reed</name>
    <name type="synonym">Donax arundinaceus</name>
    <dbReference type="NCBI Taxonomy" id="35708"/>
    <lineage>
        <taxon>Eukaryota</taxon>
        <taxon>Viridiplantae</taxon>
        <taxon>Streptophyta</taxon>
        <taxon>Embryophyta</taxon>
        <taxon>Tracheophyta</taxon>
        <taxon>Spermatophyta</taxon>
        <taxon>Magnoliopsida</taxon>
        <taxon>Liliopsida</taxon>
        <taxon>Poales</taxon>
        <taxon>Poaceae</taxon>
        <taxon>PACMAD clade</taxon>
        <taxon>Arundinoideae</taxon>
        <taxon>Arundineae</taxon>
        <taxon>Arundo</taxon>
    </lineage>
</organism>